<organism evidence="1 2">
    <name type="scientific">Baudoinia panamericana (strain UAMH 10762)</name>
    <name type="common">Angels' share fungus</name>
    <name type="synonym">Baudoinia compniacensis (strain UAMH 10762)</name>
    <dbReference type="NCBI Taxonomy" id="717646"/>
    <lineage>
        <taxon>Eukaryota</taxon>
        <taxon>Fungi</taxon>
        <taxon>Dikarya</taxon>
        <taxon>Ascomycota</taxon>
        <taxon>Pezizomycotina</taxon>
        <taxon>Dothideomycetes</taxon>
        <taxon>Dothideomycetidae</taxon>
        <taxon>Mycosphaerellales</taxon>
        <taxon>Teratosphaeriaceae</taxon>
        <taxon>Baudoinia</taxon>
    </lineage>
</organism>
<dbReference type="Proteomes" id="UP000011761">
    <property type="component" value="Unassembled WGS sequence"/>
</dbReference>
<name>M2ME17_BAUPA</name>
<sequence>MIDKSGLVAVDMRIPGSKRTNWGRGSCIHAALAPGATQIWASGCSAPLWSPFDSARSGRVGALSCRPHVSDAAAPLTLLCTRGPIDAVKDRSRRPNDRHRYGLKSGTLRRQCINSHSSRAGIGGLGSLPTILASMYLYTRRYRVSRVKLFRKQIDPAFDI</sequence>
<dbReference type="EMBL" id="KB445558">
    <property type="protein sequence ID" value="EMC94821.1"/>
    <property type="molecule type" value="Genomic_DNA"/>
</dbReference>
<gene>
    <name evidence="1" type="ORF">BAUCODRAFT_562996</name>
</gene>
<dbReference type="HOGENOM" id="CLU_1651837_0_0_1"/>
<evidence type="ECO:0000313" key="2">
    <source>
        <dbReference type="Proteomes" id="UP000011761"/>
    </source>
</evidence>
<dbReference type="GeneID" id="19115521"/>
<keyword evidence="2" id="KW-1185">Reference proteome</keyword>
<protein>
    <submittedName>
        <fullName evidence="1">Uncharacterized protein</fullName>
    </submittedName>
</protein>
<dbReference type="AlphaFoldDB" id="M2ME17"/>
<accession>M2ME17</accession>
<evidence type="ECO:0000313" key="1">
    <source>
        <dbReference type="EMBL" id="EMC94821.1"/>
    </source>
</evidence>
<reference evidence="1 2" key="1">
    <citation type="journal article" date="2012" name="PLoS Pathog.">
        <title>Diverse lifestyles and strategies of plant pathogenesis encoded in the genomes of eighteen Dothideomycetes fungi.</title>
        <authorList>
            <person name="Ohm R.A."/>
            <person name="Feau N."/>
            <person name="Henrissat B."/>
            <person name="Schoch C.L."/>
            <person name="Horwitz B.A."/>
            <person name="Barry K.W."/>
            <person name="Condon B.J."/>
            <person name="Copeland A.C."/>
            <person name="Dhillon B."/>
            <person name="Glaser F."/>
            <person name="Hesse C.N."/>
            <person name="Kosti I."/>
            <person name="LaButti K."/>
            <person name="Lindquist E.A."/>
            <person name="Lucas S."/>
            <person name="Salamov A.A."/>
            <person name="Bradshaw R.E."/>
            <person name="Ciuffetti L."/>
            <person name="Hamelin R.C."/>
            <person name="Kema G.H.J."/>
            <person name="Lawrence C."/>
            <person name="Scott J.A."/>
            <person name="Spatafora J.W."/>
            <person name="Turgeon B.G."/>
            <person name="de Wit P.J.G.M."/>
            <person name="Zhong S."/>
            <person name="Goodwin S.B."/>
            <person name="Grigoriev I.V."/>
        </authorList>
    </citation>
    <scope>NUCLEOTIDE SEQUENCE [LARGE SCALE GENOMIC DNA]</scope>
    <source>
        <strain evidence="1 2">UAMH 10762</strain>
    </source>
</reference>
<dbReference type="KEGG" id="bcom:BAUCODRAFT_562996"/>
<proteinExistence type="predicted"/>
<dbReference type="RefSeq" id="XP_007678506.1">
    <property type="nucleotide sequence ID" value="XM_007680316.1"/>
</dbReference>